<evidence type="ECO:0000313" key="2">
    <source>
        <dbReference type="Proteomes" id="UP000254834"/>
    </source>
</evidence>
<gene>
    <name evidence="1" type="ORF">C0J27_01835</name>
</gene>
<accession>A0A345ZB18</accession>
<keyword evidence="2" id="KW-1185">Reference proteome</keyword>
<organism evidence="1 2">
    <name type="scientific">Candidatus Chromulinivorax destructor</name>
    <dbReference type="NCBI Taxonomy" id="2066483"/>
    <lineage>
        <taxon>Bacteria</taxon>
        <taxon>Candidatus Babelota</taxon>
        <taxon>Candidatus Babeliae</taxon>
        <taxon>Candidatus Babeliales</taxon>
        <taxon>Candidatus Chromulinivoraceae</taxon>
        <taxon>Candidatus Chromulinivorax</taxon>
    </lineage>
</organism>
<protein>
    <submittedName>
        <fullName evidence="1">Uncharacterized protein</fullName>
    </submittedName>
</protein>
<sequence>MSYIFYLFFFMLCAGCGIKKPVYIENFQQKEILAKYSDLPDTPFLVTLQSIETVPDEHDQVQLFYTTMMPSQELADFYQQQMERCGWELLAESHAQDRLLYYTKPTQICSILISENKLTIYLCKKGA</sequence>
<proteinExistence type="predicted"/>
<dbReference type="KEGG" id="cdes:C0J27_01835"/>
<name>A0A345ZB18_9BACT</name>
<evidence type="ECO:0000313" key="1">
    <source>
        <dbReference type="EMBL" id="AXK60485.1"/>
    </source>
</evidence>
<reference evidence="1 2" key="1">
    <citation type="submission" date="2017-12" db="EMBL/GenBank/DDBJ databases">
        <title>Chromulinavorax destructans is a abundant pathogen of dominant heterotrophic picoflagllates.</title>
        <authorList>
            <person name="Deeg C.M."/>
            <person name="Zimmer M."/>
            <person name="Suttle C.A."/>
        </authorList>
    </citation>
    <scope>NUCLEOTIDE SEQUENCE [LARGE SCALE GENOMIC DNA]</scope>
    <source>
        <strain evidence="1 2">SeV1</strain>
    </source>
</reference>
<dbReference type="EMBL" id="CP025544">
    <property type="protein sequence ID" value="AXK60485.1"/>
    <property type="molecule type" value="Genomic_DNA"/>
</dbReference>
<dbReference type="RefSeq" id="WP_115585500.1">
    <property type="nucleotide sequence ID" value="NZ_CP025544.1"/>
</dbReference>
<dbReference type="AlphaFoldDB" id="A0A345ZB18"/>
<dbReference type="Proteomes" id="UP000254834">
    <property type="component" value="Chromosome"/>
</dbReference>